<evidence type="ECO:0000313" key="5">
    <source>
        <dbReference type="Proteomes" id="UP000564644"/>
    </source>
</evidence>
<protein>
    <submittedName>
        <fullName evidence="4">TetR family transcriptional regulator</fullName>
    </submittedName>
</protein>
<dbReference type="InterPro" id="IPR009057">
    <property type="entry name" value="Homeodomain-like_sf"/>
</dbReference>
<dbReference type="SUPFAM" id="SSF46689">
    <property type="entry name" value="Homeodomain-like"/>
    <property type="match status" value="1"/>
</dbReference>
<dbReference type="RefSeq" id="WP_185133303.1">
    <property type="nucleotide sequence ID" value="NZ_JACJVO010000052.1"/>
</dbReference>
<organism evidence="4 5">
    <name type="scientific">Cohnella zeiphila</name>
    <dbReference type="NCBI Taxonomy" id="2761120"/>
    <lineage>
        <taxon>Bacteria</taxon>
        <taxon>Bacillati</taxon>
        <taxon>Bacillota</taxon>
        <taxon>Bacilli</taxon>
        <taxon>Bacillales</taxon>
        <taxon>Paenibacillaceae</taxon>
        <taxon>Cohnella</taxon>
    </lineage>
</organism>
<accession>A0A7X0VZ50</accession>
<dbReference type="Proteomes" id="UP000564644">
    <property type="component" value="Unassembled WGS sequence"/>
</dbReference>
<proteinExistence type="predicted"/>
<dbReference type="AlphaFoldDB" id="A0A7X0VZ50"/>
<dbReference type="PROSITE" id="PS50977">
    <property type="entry name" value="HTH_TETR_2"/>
    <property type="match status" value="1"/>
</dbReference>
<dbReference type="EMBL" id="JACJVO010000052">
    <property type="protein sequence ID" value="MBB6735651.1"/>
    <property type="molecule type" value="Genomic_DNA"/>
</dbReference>
<evidence type="ECO:0000259" key="3">
    <source>
        <dbReference type="PROSITE" id="PS50977"/>
    </source>
</evidence>
<dbReference type="InterPro" id="IPR050624">
    <property type="entry name" value="HTH-type_Tx_Regulator"/>
</dbReference>
<sequence>MAEDRTREDRRVRRTRQLLRDGFVDAMREKGFAAVSVQDIADRANVHRGTFYIHYADKYMLLDEVVRENFRRHLAASLPPDAGWSREAVRRLALAVLAGLESKYRHRGPPSRLPVAELELAMREELFAFLREWMEREPACGNAGVPVGDAANVAGWAIFGAALQWSREPRRTPAEQAAEAIAAVVTEGIGQAR</sequence>
<dbReference type="Gene3D" id="1.10.357.10">
    <property type="entry name" value="Tetracycline Repressor, domain 2"/>
    <property type="match status" value="1"/>
</dbReference>
<dbReference type="PANTHER" id="PTHR43479">
    <property type="entry name" value="ACREF/ENVCD OPERON REPRESSOR-RELATED"/>
    <property type="match status" value="1"/>
</dbReference>
<dbReference type="PANTHER" id="PTHR43479:SF7">
    <property type="entry name" value="TETR-FAMILY TRANSCRIPTIONAL REGULATOR"/>
    <property type="match status" value="1"/>
</dbReference>
<feature type="DNA-binding region" description="H-T-H motif" evidence="2">
    <location>
        <begin position="36"/>
        <end position="55"/>
    </location>
</feature>
<dbReference type="GO" id="GO:0003677">
    <property type="term" value="F:DNA binding"/>
    <property type="evidence" value="ECO:0007669"/>
    <property type="project" value="UniProtKB-UniRule"/>
</dbReference>
<feature type="domain" description="HTH tetR-type" evidence="3">
    <location>
        <begin position="13"/>
        <end position="73"/>
    </location>
</feature>
<reference evidence="4 5" key="1">
    <citation type="submission" date="2020-08" db="EMBL/GenBank/DDBJ databases">
        <title>Cohnella phylogeny.</title>
        <authorList>
            <person name="Dunlap C."/>
        </authorList>
    </citation>
    <scope>NUCLEOTIDE SEQUENCE [LARGE SCALE GENOMIC DNA]</scope>
    <source>
        <strain evidence="4 5">CBP 2801</strain>
    </source>
</reference>
<evidence type="ECO:0000313" key="4">
    <source>
        <dbReference type="EMBL" id="MBB6735651.1"/>
    </source>
</evidence>
<dbReference type="Pfam" id="PF00440">
    <property type="entry name" value="TetR_N"/>
    <property type="match status" value="1"/>
</dbReference>
<name>A0A7X0VZ50_9BACL</name>
<keyword evidence="5" id="KW-1185">Reference proteome</keyword>
<comment type="caution">
    <text evidence="4">The sequence shown here is derived from an EMBL/GenBank/DDBJ whole genome shotgun (WGS) entry which is preliminary data.</text>
</comment>
<evidence type="ECO:0000256" key="2">
    <source>
        <dbReference type="PROSITE-ProRule" id="PRU00335"/>
    </source>
</evidence>
<keyword evidence="1 2" id="KW-0238">DNA-binding</keyword>
<evidence type="ECO:0000256" key="1">
    <source>
        <dbReference type="ARBA" id="ARBA00023125"/>
    </source>
</evidence>
<dbReference type="InterPro" id="IPR001647">
    <property type="entry name" value="HTH_TetR"/>
</dbReference>
<gene>
    <name evidence="4" type="ORF">H7C18_32545</name>
</gene>